<dbReference type="OrthoDB" id="2769662at2"/>
<evidence type="ECO:0008006" key="3">
    <source>
        <dbReference type="Google" id="ProtNLM"/>
    </source>
</evidence>
<dbReference type="AlphaFoldDB" id="A0A6N8CM62"/>
<evidence type="ECO:0000313" key="2">
    <source>
        <dbReference type="Proteomes" id="UP000440978"/>
    </source>
</evidence>
<dbReference type="Proteomes" id="UP000440978">
    <property type="component" value="Unassembled WGS sequence"/>
</dbReference>
<name>A0A6N8CM62_9BACI</name>
<dbReference type="EMBL" id="WNHB01000004">
    <property type="protein sequence ID" value="MTT31102.1"/>
    <property type="molecule type" value="Genomic_DNA"/>
</dbReference>
<dbReference type="Pfam" id="PF13814">
    <property type="entry name" value="Replic_Relax"/>
    <property type="match status" value="1"/>
</dbReference>
<keyword evidence="2" id="KW-1185">Reference proteome</keyword>
<organism evidence="1 2">
    <name type="scientific">Terrilactibacillus tamarindi</name>
    <dbReference type="NCBI Taxonomy" id="2599694"/>
    <lineage>
        <taxon>Bacteria</taxon>
        <taxon>Bacillati</taxon>
        <taxon>Bacillota</taxon>
        <taxon>Bacilli</taxon>
        <taxon>Bacillales</taxon>
        <taxon>Bacillaceae</taxon>
        <taxon>Terrilactibacillus</taxon>
    </lineage>
</organism>
<dbReference type="RefSeq" id="WP_155216906.1">
    <property type="nucleotide sequence ID" value="NZ_WNHB01000004.1"/>
</dbReference>
<comment type="caution">
    <text evidence="1">The sequence shown here is derived from an EMBL/GenBank/DDBJ whole genome shotgun (WGS) entry which is preliminary data.</text>
</comment>
<gene>
    <name evidence="1" type="ORF">GMB86_03625</name>
</gene>
<protein>
    <recommendedName>
        <fullName evidence="3">Replication-relaxation</fullName>
    </recommendedName>
</protein>
<accession>A0A6N8CM62</accession>
<dbReference type="InterPro" id="IPR025855">
    <property type="entry name" value="Replic_Relax"/>
</dbReference>
<sequence length="521" mass="61554">MKVYYYLSKSKKRRIQLESIDIYALLFLNEQGILSQPQFYEFYSLLKHISDAAFRRKMSRWDNANIVEKSKEKMQNGYEMAIINLTPAGQTILKKLGYLGMEEKLKYQAKSNLDHTLAIKQSVIEVLKCVSQKEPFYIADGGKYVIPFREDKDEELEEPIIIFKKQNFGNDFIPPLKSLSQYKATFIDRHKELDVLQSFVPQEFTLINKQLGDKTGLIPDWIFKIRDTYLYIEVDSGNEKIKTKRDHTNTIIEKHDVRSIEGKLYRYEELAKNEREHNHKVIFALMDDSDVVITKNIHSNKDIRIANLKHEIAHMNDYKDWKIEVYVTGMKRFYTVVEAVYLELINNIKSYSYEVYKKTFITLIKAGLKPNWKNLKFMVVDKHFYPTLGISTNSLNFIPDFLFRYYQDTEDKYEQYFIPLFIREGNVKDMERLAYYAVPTANGRFKYNAKILALYKRKEELFNDVIRKTKKVNTNKITREIVDNNGMDIDNIVFAAIDEISNSKLLLYNANKKQIDKSQLF</sequence>
<proteinExistence type="predicted"/>
<evidence type="ECO:0000313" key="1">
    <source>
        <dbReference type="EMBL" id="MTT31102.1"/>
    </source>
</evidence>
<reference evidence="1 2" key="1">
    <citation type="submission" date="2019-11" db="EMBL/GenBank/DDBJ databases">
        <title>Terrilactibacillus tamarindus sp. nov. BCM23-1 isolated from bark of Tamarindus indica.</title>
        <authorList>
            <person name="Kingkaew E."/>
            <person name="Tanasupawat S."/>
        </authorList>
    </citation>
    <scope>NUCLEOTIDE SEQUENCE [LARGE SCALE GENOMIC DNA]</scope>
    <source>
        <strain evidence="1 2">BCM23-1</strain>
    </source>
</reference>